<evidence type="ECO:0000313" key="3">
    <source>
        <dbReference type="Proteomes" id="UP000310108"/>
    </source>
</evidence>
<gene>
    <name evidence="2" type="ORF">CTA1_10600</name>
</gene>
<dbReference type="STRING" id="1306861.A0A4U6X8B3"/>
<evidence type="ECO:0000313" key="2">
    <source>
        <dbReference type="EMBL" id="TKW51742.1"/>
    </source>
</evidence>
<dbReference type="AlphaFoldDB" id="A0A4U6X8B3"/>
<keyword evidence="1" id="KW-0732">Signal</keyword>
<dbReference type="EMBL" id="PJEX01000285">
    <property type="protein sequence ID" value="TKW51742.1"/>
    <property type="molecule type" value="Genomic_DNA"/>
</dbReference>
<sequence>MYYRGCCLVLLWLILLQAGLVSPSPTPASVDKSDILDPKAFPKQAEAKFRSFPQTFAGFTQRGAYFKSLFPLNNEDAQQENDGNPVVSPWQDPDAVARWGWSTGFSLPPFQRDSTDPNDRDSPSFGRCLDHALIDLQHSQRYVDPKQHVACVSRHNRTFTLEDGSTGQPTDAVHKNTHNPPSSAIIFDWNFGSRFKIAKEKGDISDIPELHHLSDLVYFQWLEACKVKNINPDNIKLIFRSFVSHPFTFYVVRQALLNARIARIPPWEERVTLSMDTDPGLMILGSAAGVAPAFFLIQHKATLGVKKITEVTVWGIRDCPNPEQVDTTGNTILFLRFTVVDAEPSRVGATVSSTDVENGVEAHSAFFEQMSQWNRNGIVAAT</sequence>
<reference evidence="2 3" key="1">
    <citation type="journal article" date="2019" name="PLoS ONE">
        <title>Comparative genome analysis indicates high evolutionary potential of pathogenicity genes in Colletotrichum tanaceti.</title>
        <authorList>
            <person name="Lelwala R.V."/>
            <person name="Korhonen P.K."/>
            <person name="Young N.D."/>
            <person name="Scott J.B."/>
            <person name="Ades P.A."/>
            <person name="Gasser R.B."/>
            <person name="Taylor P.W.J."/>
        </authorList>
    </citation>
    <scope>NUCLEOTIDE SEQUENCE [LARGE SCALE GENOMIC DNA]</scope>
    <source>
        <strain evidence="2">BRIP57314</strain>
    </source>
</reference>
<comment type="caution">
    <text evidence="2">The sequence shown here is derived from an EMBL/GenBank/DDBJ whole genome shotgun (WGS) entry which is preliminary data.</text>
</comment>
<feature type="signal peptide" evidence="1">
    <location>
        <begin position="1"/>
        <end position="23"/>
    </location>
</feature>
<dbReference type="Proteomes" id="UP000310108">
    <property type="component" value="Unassembled WGS sequence"/>
</dbReference>
<keyword evidence="3" id="KW-1185">Reference proteome</keyword>
<evidence type="ECO:0000256" key="1">
    <source>
        <dbReference type="SAM" id="SignalP"/>
    </source>
</evidence>
<feature type="chain" id="PRO_5020637429" evidence="1">
    <location>
        <begin position="24"/>
        <end position="382"/>
    </location>
</feature>
<proteinExistence type="predicted"/>
<protein>
    <submittedName>
        <fullName evidence="2">Uncharacterized protein</fullName>
    </submittedName>
</protein>
<accession>A0A4U6X8B3</accession>
<organism evidence="2 3">
    <name type="scientific">Colletotrichum tanaceti</name>
    <dbReference type="NCBI Taxonomy" id="1306861"/>
    <lineage>
        <taxon>Eukaryota</taxon>
        <taxon>Fungi</taxon>
        <taxon>Dikarya</taxon>
        <taxon>Ascomycota</taxon>
        <taxon>Pezizomycotina</taxon>
        <taxon>Sordariomycetes</taxon>
        <taxon>Hypocreomycetidae</taxon>
        <taxon>Glomerellales</taxon>
        <taxon>Glomerellaceae</taxon>
        <taxon>Colletotrichum</taxon>
        <taxon>Colletotrichum destructivum species complex</taxon>
    </lineage>
</organism>
<name>A0A4U6X8B3_9PEZI</name>